<evidence type="ECO:0000313" key="3">
    <source>
        <dbReference type="Proteomes" id="UP000824469"/>
    </source>
</evidence>
<evidence type="ECO:0000256" key="1">
    <source>
        <dbReference type="SAM" id="MobiDB-lite"/>
    </source>
</evidence>
<dbReference type="Proteomes" id="UP000824469">
    <property type="component" value="Unassembled WGS sequence"/>
</dbReference>
<organism evidence="2 3">
    <name type="scientific">Taxus chinensis</name>
    <name type="common">Chinese yew</name>
    <name type="synonym">Taxus wallichiana var. chinensis</name>
    <dbReference type="NCBI Taxonomy" id="29808"/>
    <lineage>
        <taxon>Eukaryota</taxon>
        <taxon>Viridiplantae</taxon>
        <taxon>Streptophyta</taxon>
        <taxon>Embryophyta</taxon>
        <taxon>Tracheophyta</taxon>
        <taxon>Spermatophyta</taxon>
        <taxon>Pinopsida</taxon>
        <taxon>Pinidae</taxon>
        <taxon>Conifers II</taxon>
        <taxon>Cupressales</taxon>
        <taxon>Taxaceae</taxon>
        <taxon>Taxus</taxon>
    </lineage>
</organism>
<reference evidence="2 3" key="1">
    <citation type="journal article" date="2021" name="Nat. Plants">
        <title>The Taxus genome provides insights into paclitaxel biosynthesis.</title>
        <authorList>
            <person name="Xiong X."/>
            <person name="Gou J."/>
            <person name="Liao Q."/>
            <person name="Li Y."/>
            <person name="Zhou Q."/>
            <person name="Bi G."/>
            <person name="Li C."/>
            <person name="Du R."/>
            <person name="Wang X."/>
            <person name="Sun T."/>
            <person name="Guo L."/>
            <person name="Liang H."/>
            <person name="Lu P."/>
            <person name="Wu Y."/>
            <person name="Zhang Z."/>
            <person name="Ro D.K."/>
            <person name="Shang Y."/>
            <person name="Huang S."/>
            <person name="Yan J."/>
        </authorList>
    </citation>
    <scope>NUCLEOTIDE SEQUENCE [LARGE SCALE GENOMIC DNA]</scope>
    <source>
        <strain evidence="2">Ta-2019</strain>
    </source>
</reference>
<sequence>MGQLFSLSQGRCAFSVTDRSVESSVRSRETSFRISSSRSSSFSTSGSVMGSRRGLDLDKKVFLCRSVREDPNGYSSRVYYRSNAGEGVPFQWEAQPGKPKNCIVQDALNALPLSPPPSLESKKHRKRKSRKNHSRFAGFTCTSFNMMD</sequence>
<dbReference type="Pfam" id="PF05097">
    <property type="entry name" value="DUF688"/>
    <property type="match status" value="1"/>
</dbReference>
<feature type="non-terminal residue" evidence="2">
    <location>
        <position position="148"/>
    </location>
</feature>
<feature type="compositionally biased region" description="Basic residues" evidence="1">
    <location>
        <begin position="122"/>
        <end position="133"/>
    </location>
</feature>
<gene>
    <name evidence="2" type="ORF">KI387_023414</name>
</gene>
<protein>
    <submittedName>
        <fullName evidence="2">Uncharacterized protein</fullName>
    </submittedName>
</protein>
<proteinExistence type="predicted"/>
<dbReference type="PANTHER" id="PTHR33257">
    <property type="entry name" value="OS05G0165500 PROTEIN"/>
    <property type="match status" value="1"/>
</dbReference>
<evidence type="ECO:0000313" key="2">
    <source>
        <dbReference type="EMBL" id="KAH9314787.1"/>
    </source>
</evidence>
<dbReference type="EMBL" id="JAHRHJ020000005">
    <property type="protein sequence ID" value="KAH9314787.1"/>
    <property type="molecule type" value="Genomic_DNA"/>
</dbReference>
<keyword evidence="3" id="KW-1185">Reference proteome</keyword>
<dbReference type="InterPro" id="IPR007789">
    <property type="entry name" value="DUF688"/>
</dbReference>
<feature type="region of interest" description="Disordered" evidence="1">
    <location>
        <begin position="113"/>
        <end position="133"/>
    </location>
</feature>
<comment type="caution">
    <text evidence="2">The sequence shown here is derived from an EMBL/GenBank/DDBJ whole genome shotgun (WGS) entry which is preliminary data.</text>
</comment>
<name>A0AA38G2D9_TAXCH</name>
<dbReference type="PANTHER" id="PTHR33257:SF4">
    <property type="entry name" value="EXPRESSED PROTEIN"/>
    <property type="match status" value="1"/>
</dbReference>
<dbReference type="AlphaFoldDB" id="A0AA38G2D9"/>
<accession>A0AA38G2D9</accession>